<dbReference type="AlphaFoldDB" id="A0A8J9ZKX1"/>
<dbReference type="PANTHER" id="PTHR24042:SF5">
    <property type="entry name" value="EGF-LIKE CALCIUM-BINDING DOMAIN-CONTAINING PROTEIN"/>
    <property type="match status" value="1"/>
</dbReference>
<feature type="domain" description="EGF-like" evidence="7">
    <location>
        <begin position="369"/>
        <end position="410"/>
    </location>
</feature>
<feature type="domain" description="Sushi" evidence="8">
    <location>
        <begin position="39"/>
        <end position="95"/>
    </location>
</feature>
<feature type="domain" description="EGF-like" evidence="7">
    <location>
        <begin position="285"/>
        <end position="326"/>
    </location>
</feature>
<feature type="domain" description="EGF-like" evidence="7">
    <location>
        <begin position="159"/>
        <end position="200"/>
    </location>
</feature>
<feature type="domain" description="EGF-like" evidence="7">
    <location>
        <begin position="537"/>
        <end position="578"/>
    </location>
</feature>
<evidence type="ECO:0000259" key="7">
    <source>
        <dbReference type="PROSITE" id="PS50026"/>
    </source>
</evidence>
<feature type="domain" description="EGF-like" evidence="7">
    <location>
        <begin position="327"/>
        <end position="368"/>
    </location>
</feature>
<dbReference type="GO" id="GO:0005615">
    <property type="term" value="C:extracellular space"/>
    <property type="evidence" value="ECO:0007669"/>
    <property type="project" value="TreeGrafter"/>
</dbReference>
<dbReference type="Gene3D" id="2.10.70.10">
    <property type="entry name" value="Complement Module, domain 1"/>
    <property type="match status" value="4"/>
</dbReference>
<feature type="compositionally biased region" description="Polar residues" evidence="5">
    <location>
        <begin position="1097"/>
        <end position="1107"/>
    </location>
</feature>
<feature type="chain" id="PRO_5036272123" evidence="6">
    <location>
        <begin position="23"/>
        <end position="1125"/>
    </location>
</feature>
<dbReference type="InterPro" id="IPR035976">
    <property type="entry name" value="Sushi/SCR/CCP_sf"/>
</dbReference>
<evidence type="ECO:0000256" key="5">
    <source>
        <dbReference type="SAM" id="MobiDB-lite"/>
    </source>
</evidence>
<dbReference type="InterPro" id="IPR051586">
    <property type="entry name" value="PKC-binding_NELL"/>
</dbReference>
<dbReference type="PROSITE" id="PS01186">
    <property type="entry name" value="EGF_2"/>
    <property type="match status" value="11"/>
</dbReference>
<organism evidence="9 10">
    <name type="scientific">Branchiostoma lanceolatum</name>
    <name type="common">Common lancelet</name>
    <name type="synonym">Amphioxus lanceolatum</name>
    <dbReference type="NCBI Taxonomy" id="7740"/>
    <lineage>
        <taxon>Eukaryota</taxon>
        <taxon>Metazoa</taxon>
        <taxon>Chordata</taxon>
        <taxon>Cephalochordata</taxon>
        <taxon>Leptocardii</taxon>
        <taxon>Amphioxiformes</taxon>
        <taxon>Branchiostomatidae</taxon>
        <taxon>Branchiostoma</taxon>
    </lineage>
</organism>
<feature type="domain" description="EGF-like" evidence="7">
    <location>
        <begin position="453"/>
        <end position="494"/>
    </location>
</feature>
<feature type="domain" description="EGF-like" evidence="7">
    <location>
        <begin position="579"/>
        <end position="620"/>
    </location>
</feature>
<dbReference type="Proteomes" id="UP000838412">
    <property type="component" value="Chromosome 3"/>
</dbReference>
<feature type="domain" description="EGF-like" evidence="7">
    <location>
        <begin position="243"/>
        <end position="284"/>
    </location>
</feature>
<feature type="domain" description="Sushi" evidence="8">
    <location>
        <begin position="910"/>
        <end position="977"/>
    </location>
</feature>
<feature type="domain" description="EGF-like" evidence="7">
    <location>
        <begin position="411"/>
        <end position="452"/>
    </location>
</feature>
<keyword evidence="4" id="KW-0768">Sushi</keyword>
<gene>
    <name evidence="9" type="primary">NOTCH2</name>
    <name evidence="9" type="ORF">BLAG_LOCUS15326</name>
</gene>
<dbReference type="SMART" id="SM00181">
    <property type="entry name" value="EGF"/>
    <property type="match status" value="11"/>
</dbReference>
<comment type="caution">
    <text evidence="3">Lacks conserved residue(s) required for the propagation of feature annotation.</text>
</comment>
<keyword evidence="3" id="KW-0245">EGF-like domain</keyword>
<dbReference type="GO" id="GO:0008201">
    <property type="term" value="F:heparin binding"/>
    <property type="evidence" value="ECO:0007669"/>
    <property type="project" value="TreeGrafter"/>
</dbReference>
<accession>A0A8J9ZKX1</accession>
<evidence type="ECO:0000256" key="2">
    <source>
        <dbReference type="ARBA" id="ARBA00023180"/>
    </source>
</evidence>
<keyword evidence="10" id="KW-1185">Reference proteome</keyword>
<feature type="domain" description="EGF-like" evidence="7">
    <location>
        <begin position="495"/>
        <end position="536"/>
    </location>
</feature>
<dbReference type="SMART" id="SM00179">
    <property type="entry name" value="EGF_CA"/>
    <property type="match status" value="11"/>
</dbReference>
<dbReference type="SUPFAM" id="SSF57535">
    <property type="entry name" value="Complement control module/SCR domain"/>
    <property type="match status" value="5"/>
</dbReference>
<feature type="signal peptide" evidence="6">
    <location>
        <begin position="1"/>
        <end position="22"/>
    </location>
</feature>
<name>A0A8J9ZKX1_BRALA</name>
<evidence type="ECO:0000256" key="3">
    <source>
        <dbReference type="PROSITE-ProRule" id="PRU00076"/>
    </source>
</evidence>
<evidence type="ECO:0000256" key="6">
    <source>
        <dbReference type="SAM" id="SignalP"/>
    </source>
</evidence>
<feature type="domain" description="EGF-like" evidence="7">
    <location>
        <begin position="201"/>
        <end position="242"/>
    </location>
</feature>
<dbReference type="InterPro" id="IPR000742">
    <property type="entry name" value="EGF"/>
</dbReference>
<dbReference type="PROSITE" id="PS50026">
    <property type="entry name" value="EGF_3"/>
    <property type="match status" value="11"/>
</dbReference>
<evidence type="ECO:0000256" key="4">
    <source>
        <dbReference type="PROSITE-ProRule" id="PRU00302"/>
    </source>
</evidence>
<dbReference type="InterPro" id="IPR001881">
    <property type="entry name" value="EGF-like_Ca-bd_dom"/>
</dbReference>
<reference evidence="9" key="1">
    <citation type="submission" date="2022-01" db="EMBL/GenBank/DDBJ databases">
        <authorList>
            <person name="Braso-Vives M."/>
        </authorList>
    </citation>
    <scope>NUCLEOTIDE SEQUENCE</scope>
</reference>
<sequence>MRVIIGLVVCLTIVMHVASVSGRRIRKTCKPLNFPDTTSTCHPAAKADGRYPKGTICTFDCNEGCIRLQGVRQRVCKVKGRTKWWTGGRGLECECNPCESAPSLPEAEGSTKDCDPADPPFPAGSECIFDCMVGYNKTSGGTKLCKNGIWRGDDIVCEDIDGCDPDPCDANAQCTDNTAPDTGATCTCSTGYEGDGMTCTDIDGCDPDPCDANAQCTDNTAPDTGATCTCSTGYEGDGMTCTDIDGCDPDPCDANAQCTDNTAPDTGATCTCSTGYEGDGMTCTDIDGCDPDPCDANAQCTDNTAPDTGATCTCSTGYEGDGMTCTDIDGCDPDPCDANAQCTDNTAPDTGATCTCSTGYEGDGMTCTDIDGCDPDPCDANAQCTDNTAPDTGATCTCSTGYEGDGMTCTDIDGCDPDPCDANAQCTDNTAPDTGATCTCSTGYEGDGMTCTDIDGCDPDPCDANAQCTDNTAPDTGATCTCSTGYEGDGMTCTDIDGCDPDPCDANAQCTDNTAPDTGATCTCSTGYEGDGMTCTDIDGCDPDPCDANAQCTDNTAPDTGATCTCSTGYEGDGMTCTDIDGCDPDPCDANAQCTDNTAPDTGATCTCSTGYEGDGMTCTAGCSGRDDPPEGRRMVVFCSDSGPPYLLDTLCIHWCNNAGGFFRQSGAESRTCEAGGIWSGDDLVCVDHSEDPTVACSARDDPPEVQRGSVFCDNSGPLYKIGTLCIHSCNEADGFFQKSGDESRTCQVGGTWGGDDLVCADASTDPTVACGARTDPPEDERGSMYCTNSGPPYPIDTICINSCDSAGGFFPESGDEHRTCQVGGTWNGDDLICAEHGPDSNVACSDRTDPPEAERGNIMFCDQSGPPYPIGTVCTRSCDEAAGYFLNSGDEMRTCQGGAWDGAPLVCAADCAARTDPPEAERGTVFCDSQGPPYPIGTVCAHSCDNLGGYFISTGDTQRTCQVGGTWSGADLACYAAEGYVQAFAYKHMCVLYFSSTGEHSWRREQLLNVRFCNTCFYDHSNGDLVHVEHMQPNNYDEHLFGRTIWDESDDDEMFLPHLTHTDVPVGKSADRYLLLDVGETSCIPRRSVTDVRNVGTEQGSHTTSVVDKRKGTRENQICSRATM</sequence>
<dbReference type="PANTHER" id="PTHR24042">
    <property type="entry name" value="NEL HOMOLOG"/>
    <property type="match status" value="1"/>
</dbReference>
<evidence type="ECO:0000256" key="1">
    <source>
        <dbReference type="ARBA" id="ARBA00023157"/>
    </source>
</evidence>
<dbReference type="Gene3D" id="2.10.25.10">
    <property type="entry name" value="Laminin"/>
    <property type="match status" value="11"/>
</dbReference>
<dbReference type="EMBL" id="OV696688">
    <property type="protein sequence ID" value="CAH1257365.1"/>
    <property type="molecule type" value="Genomic_DNA"/>
</dbReference>
<dbReference type="SUPFAM" id="SSF57196">
    <property type="entry name" value="EGF/Laminin"/>
    <property type="match status" value="1"/>
</dbReference>
<feature type="domain" description="Sushi" evidence="8">
    <location>
        <begin position="695"/>
        <end position="762"/>
    </location>
</feature>
<dbReference type="CDD" id="cd00033">
    <property type="entry name" value="CCP"/>
    <property type="match status" value="1"/>
</dbReference>
<protein>
    <submittedName>
        <fullName evidence="9">NOTCH2 protein</fullName>
    </submittedName>
</protein>
<dbReference type="EMBL" id="OV696688">
    <property type="protein sequence ID" value="CAH1257363.1"/>
    <property type="molecule type" value="Genomic_DNA"/>
</dbReference>
<feature type="compositionally biased region" description="Polar residues" evidence="5">
    <location>
        <begin position="1116"/>
        <end position="1125"/>
    </location>
</feature>
<feature type="region of interest" description="Disordered" evidence="5">
    <location>
        <begin position="1097"/>
        <end position="1125"/>
    </location>
</feature>
<dbReference type="OrthoDB" id="4062651at2759"/>
<dbReference type="GO" id="GO:0005509">
    <property type="term" value="F:calcium ion binding"/>
    <property type="evidence" value="ECO:0007669"/>
    <property type="project" value="InterPro"/>
</dbReference>
<evidence type="ECO:0000259" key="8">
    <source>
        <dbReference type="PROSITE" id="PS50923"/>
    </source>
</evidence>
<keyword evidence="2" id="KW-0325">Glycoprotein</keyword>
<dbReference type="SMART" id="SM00032">
    <property type="entry name" value="CCP"/>
    <property type="match status" value="7"/>
</dbReference>
<keyword evidence="1" id="KW-1015">Disulfide bond</keyword>
<keyword evidence="6" id="KW-0732">Signal</keyword>
<evidence type="ECO:0000313" key="10">
    <source>
        <dbReference type="Proteomes" id="UP000838412"/>
    </source>
</evidence>
<dbReference type="PROSITE" id="PS50923">
    <property type="entry name" value="SUSHI"/>
    <property type="match status" value="3"/>
</dbReference>
<dbReference type="InterPro" id="IPR000436">
    <property type="entry name" value="Sushi_SCR_CCP_dom"/>
</dbReference>
<evidence type="ECO:0000313" key="9">
    <source>
        <dbReference type="EMBL" id="CAH1257363.1"/>
    </source>
</evidence>
<proteinExistence type="predicted"/>